<dbReference type="GO" id="GO:0008171">
    <property type="term" value="F:O-methyltransferase activity"/>
    <property type="evidence" value="ECO:0007669"/>
    <property type="project" value="InterPro"/>
</dbReference>
<proteinExistence type="predicted"/>
<dbReference type="GO" id="GO:0032259">
    <property type="term" value="P:methylation"/>
    <property type="evidence" value="ECO:0007669"/>
    <property type="project" value="UniProtKB-KW"/>
</dbReference>
<dbReference type="Pfam" id="PF01596">
    <property type="entry name" value="Methyltransf_3"/>
    <property type="match status" value="1"/>
</dbReference>
<evidence type="ECO:0000256" key="3">
    <source>
        <dbReference type="ARBA" id="ARBA00022691"/>
    </source>
</evidence>
<gene>
    <name evidence="4" type="ORF">ENX03_05985</name>
</gene>
<dbReference type="InterPro" id="IPR029063">
    <property type="entry name" value="SAM-dependent_MTases_sf"/>
</dbReference>
<evidence type="ECO:0000256" key="2">
    <source>
        <dbReference type="ARBA" id="ARBA00022679"/>
    </source>
</evidence>
<accession>A0A7C3LUQ0</accession>
<dbReference type="SUPFAM" id="SSF53335">
    <property type="entry name" value="S-adenosyl-L-methionine-dependent methyltransferases"/>
    <property type="match status" value="1"/>
</dbReference>
<evidence type="ECO:0000256" key="1">
    <source>
        <dbReference type="ARBA" id="ARBA00022603"/>
    </source>
</evidence>
<dbReference type="InterPro" id="IPR002935">
    <property type="entry name" value="SAM_O-MeTrfase"/>
</dbReference>
<dbReference type="PROSITE" id="PS51682">
    <property type="entry name" value="SAM_OMT_I"/>
    <property type="match status" value="1"/>
</dbReference>
<dbReference type="PANTHER" id="PTHR43167">
    <property type="entry name" value="PUTATIVE (AFU_ORTHOLOGUE AFUA_6G01830)-RELATED"/>
    <property type="match status" value="1"/>
</dbReference>
<evidence type="ECO:0000313" key="4">
    <source>
        <dbReference type="EMBL" id="HFT93481.1"/>
    </source>
</evidence>
<dbReference type="Gene3D" id="3.40.50.150">
    <property type="entry name" value="Vaccinia Virus protein VP39"/>
    <property type="match status" value="1"/>
</dbReference>
<keyword evidence="3" id="KW-0949">S-adenosyl-L-methionine</keyword>
<protein>
    <submittedName>
        <fullName evidence="4">Methyltransferase</fullName>
    </submittedName>
</protein>
<sequence length="220" mass="24692">MEKEKIATPVVNPQEQYLLDLIPDKDPLIREIAYLTNHHGRPFLGPQGGMLLAILAMMKKALRVYEWTGAYGYSTLWLTKVLPQDSHYVIGTIADENQRLISNYLKRAGLQSRARIEITDGPSHFSKIEGKFDLVVLDLQQERSKLSNWLDVLPEKVSPGGIVFSLGNLPAGIGTSQSKNLTLSAVEMYNHRMFNDPRFVSSLLPVSEGILVSWRTDQAD</sequence>
<name>A0A7C3LUQ0_9BACT</name>
<reference evidence="4" key="1">
    <citation type="journal article" date="2020" name="mSystems">
        <title>Genome- and Community-Level Interaction Insights into Carbon Utilization and Element Cycling Functions of Hydrothermarchaeota in Hydrothermal Sediment.</title>
        <authorList>
            <person name="Zhou Z."/>
            <person name="Liu Y."/>
            <person name="Xu W."/>
            <person name="Pan J."/>
            <person name="Luo Z.H."/>
            <person name="Li M."/>
        </authorList>
    </citation>
    <scope>NUCLEOTIDE SEQUENCE [LARGE SCALE GENOMIC DNA]</scope>
    <source>
        <strain evidence="4">SpSt-902</strain>
    </source>
</reference>
<comment type="caution">
    <text evidence="4">The sequence shown here is derived from an EMBL/GenBank/DDBJ whole genome shotgun (WGS) entry which is preliminary data.</text>
</comment>
<organism evidence="4">
    <name type="scientific">Leptospirillum ferriphilum</name>
    <dbReference type="NCBI Taxonomy" id="178606"/>
    <lineage>
        <taxon>Bacteria</taxon>
        <taxon>Pseudomonadati</taxon>
        <taxon>Nitrospirota</taxon>
        <taxon>Nitrospiria</taxon>
        <taxon>Nitrospirales</taxon>
        <taxon>Nitrospiraceae</taxon>
        <taxon>Leptospirillum</taxon>
    </lineage>
</organism>
<dbReference type="AlphaFoldDB" id="A0A7C3LUQ0"/>
<dbReference type="EMBL" id="DTMM01000116">
    <property type="protein sequence ID" value="HFT93481.1"/>
    <property type="molecule type" value="Genomic_DNA"/>
</dbReference>
<keyword evidence="2 4" id="KW-0808">Transferase</keyword>
<keyword evidence="1 4" id="KW-0489">Methyltransferase</keyword>
<dbReference type="PANTHER" id="PTHR43167:SF1">
    <property type="entry name" value="PUTATIVE (AFU_ORTHOLOGUE AFUA_6G01830)-RELATED"/>
    <property type="match status" value="1"/>
</dbReference>